<comment type="domain">
    <text evidence="6">The Q motif is unique to and characteristic of the DEAD box family of RNA helicases and controls ATP binding and hydrolysis.</text>
</comment>
<dbReference type="SMART" id="SM00490">
    <property type="entry name" value="HELICc"/>
    <property type="match status" value="1"/>
</dbReference>
<dbReference type="PANTHER" id="PTHR24031">
    <property type="entry name" value="RNA HELICASE"/>
    <property type="match status" value="1"/>
</dbReference>
<evidence type="ECO:0000256" key="1">
    <source>
        <dbReference type="ARBA" id="ARBA00022741"/>
    </source>
</evidence>
<dbReference type="GO" id="GO:0016787">
    <property type="term" value="F:hydrolase activity"/>
    <property type="evidence" value="ECO:0007669"/>
    <property type="project" value="UniProtKB-KW"/>
</dbReference>
<gene>
    <name evidence="9" type="primary">Ddx10</name>
</gene>
<feature type="region of interest" description="Disordered" evidence="7">
    <location>
        <begin position="288"/>
        <end position="354"/>
    </location>
</feature>
<evidence type="ECO:0000256" key="7">
    <source>
        <dbReference type="SAM" id="MobiDB-lite"/>
    </source>
</evidence>
<dbReference type="Pfam" id="PF13959">
    <property type="entry name" value="CTE_SPB4"/>
    <property type="match status" value="1"/>
</dbReference>
<dbReference type="AlphaFoldDB" id="A0A6F9DBB6"/>
<comment type="similarity">
    <text evidence="6">Belongs to the DEAD box helicase family.</text>
</comment>
<feature type="compositionally biased region" description="Polar residues" evidence="7">
    <location>
        <begin position="288"/>
        <end position="310"/>
    </location>
</feature>
<proteinExistence type="evidence at transcript level"/>
<organism evidence="9">
    <name type="scientific">Phallusia mammillata</name>
    <dbReference type="NCBI Taxonomy" id="59560"/>
    <lineage>
        <taxon>Eukaryota</taxon>
        <taxon>Metazoa</taxon>
        <taxon>Chordata</taxon>
        <taxon>Tunicata</taxon>
        <taxon>Ascidiacea</taxon>
        <taxon>Phlebobranchia</taxon>
        <taxon>Ascidiidae</taxon>
        <taxon>Phallusia</taxon>
    </lineage>
</organism>
<evidence type="ECO:0000256" key="2">
    <source>
        <dbReference type="ARBA" id="ARBA00022801"/>
    </source>
</evidence>
<protein>
    <recommendedName>
        <fullName evidence="6">ATP-dependent RNA helicase</fullName>
        <ecNumber evidence="6">3.6.4.13</ecNumber>
    </recommendedName>
</protein>
<evidence type="ECO:0000256" key="3">
    <source>
        <dbReference type="ARBA" id="ARBA00022806"/>
    </source>
</evidence>
<comment type="function">
    <text evidence="6">RNA helicase.</text>
</comment>
<accession>A0A6F9DBB6</accession>
<evidence type="ECO:0000256" key="6">
    <source>
        <dbReference type="RuleBase" id="RU365068"/>
    </source>
</evidence>
<dbReference type="InterPro" id="IPR027417">
    <property type="entry name" value="P-loop_NTPase"/>
</dbReference>
<dbReference type="EC" id="3.6.4.13" evidence="6"/>
<evidence type="ECO:0000313" key="9">
    <source>
        <dbReference type="EMBL" id="CAB3236916.1"/>
    </source>
</evidence>
<feature type="compositionally biased region" description="Acidic residues" evidence="7">
    <location>
        <begin position="464"/>
        <end position="487"/>
    </location>
</feature>
<keyword evidence="1 6" id="KW-0547">Nucleotide-binding</keyword>
<dbReference type="CDD" id="cd18787">
    <property type="entry name" value="SF2_C_DEAD"/>
    <property type="match status" value="1"/>
</dbReference>
<dbReference type="InterPro" id="IPR025313">
    <property type="entry name" value="SPB4-like_CTE"/>
</dbReference>
<dbReference type="Pfam" id="PF00271">
    <property type="entry name" value="Helicase_C"/>
    <property type="match status" value="1"/>
</dbReference>
<evidence type="ECO:0000256" key="4">
    <source>
        <dbReference type="ARBA" id="ARBA00022840"/>
    </source>
</evidence>
<name>A0A6F9DBB6_9ASCI</name>
<keyword evidence="4 6" id="KW-0067">ATP-binding</keyword>
<feature type="region of interest" description="Disordered" evidence="7">
    <location>
        <begin position="410"/>
        <end position="498"/>
    </location>
</feature>
<feature type="domain" description="Helicase C-terminal" evidence="8">
    <location>
        <begin position="71"/>
        <end position="220"/>
    </location>
</feature>
<keyword evidence="3 6" id="KW-0347">Helicase</keyword>
<dbReference type="SMART" id="SM01178">
    <property type="entry name" value="DUF4217"/>
    <property type="match status" value="1"/>
</dbReference>
<dbReference type="GO" id="GO:0003723">
    <property type="term" value="F:RNA binding"/>
    <property type="evidence" value="ECO:0007669"/>
    <property type="project" value="UniProtKB-UniRule"/>
</dbReference>
<dbReference type="GO" id="GO:0003724">
    <property type="term" value="F:RNA helicase activity"/>
    <property type="evidence" value="ECO:0007669"/>
    <property type="project" value="UniProtKB-EC"/>
</dbReference>
<keyword evidence="5 6" id="KW-0694">RNA-binding</keyword>
<dbReference type="SUPFAM" id="SSF52540">
    <property type="entry name" value="P-loop containing nucleoside triphosphate hydrolases"/>
    <property type="match status" value="1"/>
</dbReference>
<comment type="catalytic activity">
    <reaction evidence="6">
        <text>ATP + H2O = ADP + phosphate + H(+)</text>
        <dbReference type="Rhea" id="RHEA:13065"/>
        <dbReference type="ChEBI" id="CHEBI:15377"/>
        <dbReference type="ChEBI" id="CHEBI:15378"/>
        <dbReference type="ChEBI" id="CHEBI:30616"/>
        <dbReference type="ChEBI" id="CHEBI:43474"/>
        <dbReference type="ChEBI" id="CHEBI:456216"/>
        <dbReference type="EC" id="3.6.4.13"/>
    </reaction>
</comment>
<evidence type="ECO:0000259" key="8">
    <source>
        <dbReference type="PROSITE" id="PS51194"/>
    </source>
</evidence>
<evidence type="ECO:0000256" key="5">
    <source>
        <dbReference type="ARBA" id="ARBA00022884"/>
    </source>
</evidence>
<dbReference type="Gene3D" id="3.40.50.300">
    <property type="entry name" value="P-loop containing nucleotide triphosphate hydrolases"/>
    <property type="match status" value="2"/>
</dbReference>
<keyword evidence="2 6" id="KW-0378">Hydrolase</keyword>
<sequence length="526" mass="59820">MGFAQTINAVIESLPRSRQTLLYSATQTQSVKDLARLSLQNPVYVSVHADALHSTPAGLKQRYVVCELFDKLNILYSFVRNHLKCKTLVFLSSCKQVQYYFSVFCRLRPGIPVMHLHGRMNQQRRLSVYQEFSRKAFALLLSTDLAARGLDFPNIDWVLQVDCPENPRSYIHRVGRTARFHGDGNALLMLLPSEKTGMLQELQKVKVPVSETVLNTNKTILLNTKLQSFCAEDKELKEKAQRCFKAYIRSVHLMKNKRIFSATSLPLEKFALSLGLACPPRVRFLQQKAKSTNANEESESGTKVSSSYGWIQNDDEDQSDLFTVKPDRQPDQVQPIEEQPTVQTKQQKKTKTKIAEAKRQLKKGMKLNQKIKFDESGDVDEVWPYNVSNETQSLDLDSEDGIDIEKAKLEMASRDAKDRLKHKQRVQEKHKEARKLAKQNRRQAQSAKESRSKAEEDPVFLGGADDDIASSDDTELDSDQSVDEEDFYPPKKQPRIAKQTEISAGFSLADEEDLAMRLLTKSSSLN</sequence>
<feature type="compositionally biased region" description="Basic and acidic residues" evidence="7">
    <location>
        <begin position="425"/>
        <end position="435"/>
    </location>
</feature>
<dbReference type="EMBL" id="LR784416">
    <property type="protein sequence ID" value="CAB3236916.1"/>
    <property type="molecule type" value="mRNA"/>
</dbReference>
<dbReference type="GO" id="GO:0005524">
    <property type="term" value="F:ATP binding"/>
    <property type="evidence" value="ECO:0007669"/>
    <property type="project" value="UniProtKB-UniRule"/>
</dbReference>
<dbReference type="InterPro" id="IPR001650">
    <property type="entry name" value="Helicase_C-like"/>
</dbReference>
<dbReference type="PROSITE" id="PS51194">
    <property type="entry name" value="HELICASE_CTER"/>
    <property type="match status" value="1"/>
</dbReference>
<reference evidence="9" key="1">
    <citation type="submission" date="2020-04" db="EMBL/GenBank/DDBJ databases">
        <authorList>
            <person name="Neveu A P."/>
        </authorList>
    </citation>
    <scope>NUCLEOTIDE SEQUENCE</scope>
    <source>
        <tissue evidence="9">Whole embryo</tissue>
    </source>
</reference>